<dbReference type="EMBL" id="CACVAQ010000487">
    <property type="protein sequence ID" value="CAA6829395.1"/>
    <property type="molecule type" value="Genomic_DNA"/>
</dbReference>
<organism evidence="1">
    <name type="scientific">uncultured Aureispira sp</name>
    <dbReference type="NCBI Taxonomy" id="1331704"/>
    <lineage>
        <taxon>Bacteria</taxon>
        <taxon>Pseudomonadati</taxon>
        <taxon>Bacteroidota</taxon>
        <taxon>Saprospiria</taxon>
        <taxon>Saprospirales</taxon>
        <taxon>Saprospiraceae</taxon>
        <taxon>Aureispira</taxon>
        <taxon>environmental samples</taxon>
    </lineage>
</organism>
<proteinExistence type="predicted"/>
<dbReference type="InterPro" id="IPR043148">
    <property type="entry name" value="TagF_C"/>
</dbReference>
<dbReference type="SUPFAM" id="SSF53756">
    <property type="entry name" value="UDP-Glycosyltransferase/glycogen phosphorylase"/>
    <property type="match status" value="1"/>
</dbReference>
<accession>A0A6S6U4M8</accession>
<dbReference type="Gene3D" id="3.40.50.12580">
    <property type="match status" value="1"/>
</dbReference>
<dbReference type="AlphaFoldDB" id="A0A6S6U4M8"/>
<evidence type="ECO:0000313" key="1">
    <source>
        <dbReference type="EMBL" id="CAA6829395.1"/>
    </source>
</evidence>
<name>A0A6S6U4M8_9BACT</name>
<gene>
    <name evidence="1" type="ORF">HELGO_WM59824</name>
</gene>
<sequence length="451" mass="52231">MYVRKRMNKKEISRKDSKKVHPKIDIYFSMLQFGFSGLLEVTSPAVRAIFTAKTTWKKFINVVGRFVLLPIKGIYYRFKYSDQIEYKKIINKPCLLVISKNNKDVLSLIKEGNKEAVYITYEAYVTDKEEIVPLVHFSIWFRSYLYPWVLWNFYKRYGKKAFHYMDYIFKGVGQYEASVQFLKKYRPQYIVFANDHTVFPRAFLLAAKSLEIPTIYIQHASVTPYFPPLDFDLNLLEGQATLDQYTANGSVRGEVKFVGMPKFDPYINCRNTSEKVKKIGVCSNMMDDQKVVESFLSTLSQALPEVVLTFRPHPADPTIFKIPKSIKRSTKEEPVFDFLQNQDLIIAGNTSIHLEAVLLNVVSIYYEYTPFKADIRDMYRYCKNELAYPALDFDQLLAVIKKEQAQKNTVIYKKAKYYNAVVGTEHEGKSGALAVQYINEYIAALPAAVSK</sequence>
<protein>
    <submittedName>
        <fullName evidence="1">Uncharacterized protein</fullName>
    </submittedName>
</protein>
<reference evidence="1" key="1">
    <citation type="submission" date="2020-01" db="EMBL/GenBank/DDBJ databases">
        <authorList>
            <person name="Meier V. D."/>
            <person name="Meier V D."/>
        </authorList>
    </citation>
    <scope>NUCLEOTIDE SEQUENCE</scope>
    <source>
        <strain evidence="1">HLG_WM_MAG_10</strain>
    </source>
</reference>